<dbReference type="PANTHER" id="PTHR36974:SF1">
    <property type="entry name" value="DOXX FAMILY MEMBRANE PROTEIN"/>
    <property type="match status" value="1"/>
</dbReference>
<organism evidence="6 7">
    <name type="scientific">Aeromicrobium marinum DSM 15272</name>
    <dbReference type="NCBI Taxonomy" id="585531"/>
    <lineage>
        <taxon>Bacteria</taxon>
        <taxon>Bacillati</taxon>
        <taxon>Actinomycetota</taxon>
        <taxon>Actinomycetes</taxon>
        <taxon>Propionibacteriales</taxon>
        <taxon>Nocardioidaceae</taxon>
        <taxon>Aeromicrobium</taxon>
    </lineage>
</organism>
<evidence type="ECO:0000313" key="7">
    <source>
        <dbReference type="Proteomes" id="UP000003111"/>
    </source>
</evidence>
<evidence type="ECO:0000256" key="2">
    <source>
        <dbReference type="ARBA" id="ARBA00022692"/>
    </source>
</evidence>
<feature type="transmembrane region" description="Helical" evidence="5">
    <location>
        <begin position="72"/>
        <end position="90"/>
    </location>
</feature>
<reference evidence="6" key="1">
    <citation type="submission" date="2010-08" db="EMBL/GenBank/DDBJ databases">
        <authorList>
            <person name="Muzny D."/>
            <person name="Qin X."/>
            <person name="Buhay C."/>
            <person name="Dugan-Rocha S."/>
            <person name="Ding Y."/>
            <person name="Chen G."/>
            <person name="Hawes A."/>
            <person name="Holder M."/>
            <person name="Jhangiani S."/>
            <person name="Johnson A."/>
            <person name="Khan Z."/>
            <person name="Li Z."/>
            <person name="Liu W."/>
            <person name="Liu X."/>
            <person name="Perez L."/>
            <person name="Shen H."/>
            <person name="Wang Q."/>
            <person name="Watt J."/>
            <person name="Xi L."/>
            <person name="Xin Y."/>
            <person name="Zhou J."/>
            <person name="Deng J."/>
            <person name="Jiang H."/>
            <person name="Liu Y."/>
            <person name="Qu J."/>
            <person name="Song X.-Z."/>
            <person name="Zhang L."/>
            <person name="Villasana D."/>
            <person name="Johnson A."/>
            <person name="Liu J."/>
            <person name="Liyanage D."/>
            <person name="Lorensuhewa L."/>
            <person name="Robinson T."/>
            <person name="Song A."/>
            <person name="Song B.-B."/>
            <person name="Dinh H."/>
            <person name="Thornton R."/>
            <person name="Coyle M."/>
            <person name="Francisco L."/>
            <person name="Jackson L."/>
            <person name="Javaid M."/>
            <person name="Korchina V."/>
            <person name="Kovar C."/>
            <person name="Mata R."/>
            <person name="Mathew T."/>
            <person name="Ngo R."/>
            <person name="Nguyen L."/>
            <person name="Nguyen N."/>
            <person name="Okwuonu G."/>
            <person name="Ongeri F."/>
            <person name="Pham C."/>
            <person name="Simmons D."/>
            <person name="Wilczek-Boney K."/>
            <person name="Hale W."/>
            <person name="Jakkamsetti A."/>
            <person name="Pham P."/>
            <person name="Ruth R."/>
            <person name="San Lucas F."/>
            <person name="Warren J."/>
            <person name="Zhang J."/>
            <person name="Zhao Z."/>
            <person name="Zhou C."/>
            <person name="Zhu D."/>
            <person name="Lee S."/>
            <person name="Bess C."/>
            <person name="Blankenburg K."/>
            <person name="Forbes L."/>
            <person name="Fu Q."/>
            <person name="Gubbala S."/>
            <person name="Hirani K."/>
            <person name="Jayaseelan J.C."/>
            <person name="Lara F."/>
            <person name="Munidasa M."/>
            <person name="Palculict T."/>
            <person name="Patil S."/>
            <person name="Pu L.-L."/>
            <person name="Saada N."/>
            <person name="Tang L."/>
            <person name="Weissenberger G."/>
            <person name="Zhu Y."/>
            <person name="Hemphill L."/>
            <person name="Shang Y."/>
            <person name="Youmans B."/>
            <person name="Ayvaz T."/>
            <person name="Ross M."/>
            <person name="Santibanez J."/>
            <person name="Aqrawi P."/>
            <person name="Gross S."/>
            <person name="Joshi V."/>
            <person name="Fowler G."/>
            <person name="Nazareth L."/>
            <person name="Reid J."/>
            <person name="Worley K."/>
            <person name="Petrosino J."/>
            <person name="Highlander S."/>
            <person name="Gibbs R."/>
        </authorList>
    </citation>
    <scope>NUCLEOTIDE SEQUENCE [LARGE SCALE GENOMIC DNA]</scope>
    <source>
        <strain evidence="6">DSM 15272</strain>
    </source>
</reference>
<comment type="caution">
    <text evidence="6">The sequence shown here is derived from an EMBL/GenBank/DDBJ whole genome shotgun (WGS) entry which is preliminary data.</text>
</comment>
<feature type="transmembrane region" description="Helical" evidence="5">
    <location>
        <begin position="47"/>
        <end position="65"/>
    </location>
</feature>
<dbReference type="RefSeq" id="WP_007077750.1">
    <property type="nucleotide sequence ID" value="NZ_CM001024.1"/>
</dbReference>
<evidence type="ECO:0000256" key="1">
    <source>
        <dbReference type="ARBA" id="ARBA00004141"/>
    </source>
</evidence>
<dbReference type="Proteomes" id="UP000003111">
    <property type="component" value="Unassembled WGS sequence"/>
</dbReference>
<evidence type="ECO:0000313" key="6">
    <source>
        <dbReference type="EMBL" id="EFQ84012.1"/>
    </source>
</evidence>
<evidence type="ECO:0000256" key="5">
    <source>
        <dbReference type="SAM" id="Phobius"/>
    </source>
</evidence>
<evidence type="ECO:0000256" key="3">
    <source>
        <dbReference type="ARBA" id="ARBA00022989"/>
    </source>
</evidence>
<protein>
    <recommendedName>
        <fullName evidence="8">DoxX family protein</fullName>
    </recommendedName>
</protein>
<proteinExistence type="predicted"/>
<keyword evidence="2 5" id="KW-0812">Transmembrane</keyword>
<accession>E2S9T8</accession>
<dbReference type="Pfam" id="PF07681">
    <property type="entry name" value="DoxX"/>
    <property type="match status" value="1"/>
</dbReference>
<name>E2S9T8_9ACTN</name>
<comment type="subcellular location">
    <subcellularLocation>
        <location evidence="1">Membrane</location>
        <topology evidence="1">Multi-pass membrane protein</topology>
    </subcellularLocation>
</comment>
<dbReference type="eggNOG" id="COG4270">
    <property type="taxonomic scope" value="Bacteria"/>
</dbReference>
<dbReference type="InterPro" id="IPR032808">
    <property type="entry name" value="DoxX"/>
</dbReference>
<feature type="transmembrane region" description="Helical" evidence="5">
    <location>
        <begin position="110"/>
        <end position="127"/>
    </location>
</feature>
<dbReference type="EMBL" id="ACLF03000003">
    <property type="protein sequence ID" value="EFQ84012.1"/>
    <property type="molecule type" value="Genomic_DNA"/>
</dbReference>
<dbReference type="STRING" id="585531.HMPREF0063_10728"/>
<keyword evidence="7" id="KW-1185">Reference proteome</keyword>
<dbReference type="AlphaFoldDB" id="E2S9T8"/>
<keyword evidence="3 5" id="KW-1133">Transmembrane helix</keyword>
<keyword evidence="4 5" id="KW-0472">Membrane</keyword>
<evidence type="ECO:0008006" key="8">
    <source>
        <dbReference type="Google" id="ProtNLM"/>
    </source>
</evidence>
<dbReference type="PANTHER" id="PTHR36974">
    <property type="entry name" value="MEMBRANE PROTEIN-RELATED"/>
    <property type="match status" value="1"/>
</dbReference>
<gene>
    <name evidence="6" type="ORF">HMPREF0063_10728</name>
</gene>
<evidence type="ECO:0000256" key="4">
    <source>
        <dbReference type="ARBA" id="ARBA00023136"/>
    </source>
</evidence>
<dbReference type="HOGENOM" id="CLU_128738_0_0_11"/>
<dbReference type="GO" id="GO:0016020">
    <property type="term" value="C:membrane"/>
    <property type="evidence" value="ECO:0007669"/>
    <property type="project" value="UniProtKB-SubCell"/>
</dbReference>
<sequence>MHDALRRYARYLLGTFFLFAGFSHLFWAREDFRAQVPGWVPLDVDLVVVASGVVEIGLGVALFLAIRRRVMVGWVVAAFLVAVFPGNIAQYTSGTDAFGLDTDRARLTRLFFQPVLVLWALWCTGAFPRRSPVQGR</sequence>
<feature type="transmembrane region" description="Helical" evidence="5">
    <location>
        <begin position="9"/>
        <end position="27"/>
    </location>
</feature>
<dbReference type="OrthoDB" id="9788974at2"/>